<comment type="caution">
    <text evidence="1">The sequence shown here is derived from an EMBL/GenBank/DDBJ whole genome shotgun (WGS) entry which is preliminary data.</text>
</comment>
<dbReference type="OrthoDB" id="3825903at2"/>
<dbReference type="RefSeq" id="WP_115848831.1">
    <property type="nucleotide sequence ID" value="NZ_QTUC01000001.1"/>
</dbReference>
<name>A0A3D9V434_THECX</name>
<organism evidence="1 2">
    <name type="scientific">Thermasporomyces composti</name>
    <dbReference type="NCBI Taxonomy" id="696763"/>
    <lineage>
        <taxon>Bacteria</taxon>
        <taxon>Bacillati</taxon>
        <taxon>Actinomycetota</taxon>
        <taxon>Actinomycetes</taxon>
        <taxon>Propionibacteriales</taxon>
        <taxon>Nocardioidaceae</taxon>
        <taxon>Thermasporomyces</taxon>
    </lineage>
</organism>
<reference evidence="1 2" key="1">
    <citation type="submission" date="2018-08" db="EMBL/GenBank/DDBJ databases">
        <title>Sequencing the genomes of 1000 actinobacteria strains.</title>
        <authorList>
            <person name="Klenk H.-P."/>
        </authorList>
    </citation>
    <scope>NUCLEOTIDE SEQUENCE [LARGE SCALE GENOMIC DNA]</scope>
    <source>
        <strain evidence="1 2">DSM 22891</strain>
    </source>
</reference>
<proteinExistence type="predicted"/>
<gene>
    <name evidence="1" type="ORF">DFJ64_0328</name>
</gene>
<accession>A0A3D9V434</accession>
<evidence type="ECO:0000313" key="1">
    <source>
        <dbReference type="EMBL" id="REF34960.1"/>
    </source>
</evidence>
<dbReference type="AlphaFoldDB" id="A0A3D9V434"/>
<sequence>MDLHEARMLQDVLDGTPWLERAREFGRALRRSTRSGLLLFGPRDDEPWHLTAHLEDEARFAGVPELAPTLVRWSPPSDAPAHLSVGLDRLAAARRGESVLVVAAATPPALLERVEDVRRRGANVFALGTGDTELSTLAHETLSLEASVAPVVSFEGAQHLVSLTTTHAAIERRSVRARLRRLLDTIAGPDR</sequence>
<dbReference type="Proteomes" id="UP000256485">
    <property type="component" value="Unassembled WGS sequence"/>
</dbReference>
<dbReference type="EMBL" id="QTUC01000001">
    <property type="protein sequence ID" value="REF34960.1"/>
    <property type="molecule type" value="Genomic_DNA"/>
</dbReference>
<evidence type="ECO:0008006" key="3">
    <source>
        <dbReference type="Google" id="ProtNLM"/>
    </source>
</evidence>
<keyword evidence="2" id="KW-1185">Reference proteome</keyword>
<evidence type="ECO:0000313" key="2">
    <source>
        <dbReference type="Proteomes" id="UP000256485"/>
    </source>
</evidence>
<protein>
    <recommendedName>
        <fullName evidence="3">SIS domain-containing protein</fullName>
    </recommendedName>
</protein>